<sequence>MAKYRVSTKVLLIVVAVLFILLSFGPVQRMTARAAAALYVVLHYGDRDLTFQKLEYSSQFGTYMVSYRGRNGESVGFQVSSKQFPVFIMYDSLDPGP</sequence>
<proteinExistence type="predicted"/>
<reference evidence="1 2" key="1">
    <citation type="submission" date="2024-09" db="EMBL/GenBank/DDBJ databases">
        <authorList>
            <person name="Sun Q."/>
            <person name="Mori K."/>
        </authorList>
    </citation>
    <scope>NUCLEOTIDE SEQUENCE [LARGE SCALE GENOMIC DNA]</scope>
    <source>
        <strain evidence="1 2">TISTR 2452</strain>
    </source>
</reference>
<evidence type="ECO:0000313" key="2">
    <source>
        <dbReference type="Proteomes" id="UP001589747"/>
    </source>
</evidence>
<name>A0ABV5KPE0_9BACL</name>
<accession>A0ABV5KPE0</accession>
<dbReference type="RefSeq" id="WP_377492817.1">
    <property type="nucleotide sequence ID" value="NZ_JBHMDO010000015.1"/>
</dbReference>
<organism evidence="1 2">
    <name type="scientific">Paenibacillus aurantiacus</name>
    <dbReference type="NCBI Taxonomy" id="1936118"/>
    <lineage>
        <taxon>Bacteria</taxon>
        <taxon>Bacillati</taxon>
        <taxon>Bacillota</taxon>
        <taxon>Bacilli</taxon>
        <taxon>Bacillales</taxon>
        <taxon>Paenibacillaceae</taxon>
        <taxon>Paenibacillus</taxon>
    </lineage>
</organism>
<evidence type="ECO:0000313" key="1">
    <source>
        <dbReference type="EMBL" id="MFB9325987.1"/>
    </source>
</evidence>
<evidence type="ECO:0008006" key="3">
    <source>
        <dbReference type="Google" id="ProtNLM"/>
    </source>
</evidence>
<dbReference type="EMBL" id="JBHMDO010000015">
    <property type="protein sequence ID" value="MFB9325987.1"/>
    <property type="molecule type" value="Genomic_DNA"/>
</dbReference>
<dbReference type="Proteomes" id="UP001589747">
    <property type="component" value="Unassembled WGS sequence"/>
</dbReference>
<gene>
    <name evidence="1" type="ORF">ACFFSY_08600</name>
</gene>
<keyword evidence="2" id="KW-1185">Reference proteome</keyword>
<protein>
    <recommendedName>
        <fullName evidence="3">DUF3139 domain-containing protein</fullName>
    </recommendedName>
</protein>
<comment type="caution">
    <text evidence="1">The sequence shown here is derived from an EMBL/GenBank/DDBJ whole genome shotgun (WGS) entry which is preliminary data.</text>
</comment>